<feature type="compositionally biased region" description="Polar residues" evidence="1">
    <location>
        <begin position="33"/>
        <end position="43"/>
    </location>
</feature>
<reference evidence="3" key="1">
    <citation type="submission" date="2022-11" db="UniProtKB">
        <authorList>
            <consortium name="WormBaseParasite"/>
        </authorList>
    </citation>
    <scope>IDENTIFICATION</scope>
</reference>
<sequence length="63" mass="7145">MLVTTRRPDQPSSLIQEPAPPLEDKMSIKAPHSINSIGSTGQDQRGLKRRDRLKTKTKNIPFY</sequence>
<evidence type="ECO:0000313" key="2">
    <source>
        <dbReference type="Proteomes" id="UP000887563"/>
    </source>
</evidence>
<accession>A0A914NM63</accession>
<evidence type="ECO:0000313" key="3">
    <source>
        <dbReference type="WBParaSite" id="Minc3s07213g40850"/>
    </source>
</evidence>
<evidence type="ECO:0000256" key="1">
    <source>
        <dbReference type="SAM" id="MobiDB-lite"/>
    </source>
</evidence>
<organism evidence="2 3">
    <name type="scientific">Meloidogyne incognita</name>
    <name type="common">Southern root-knot nematode worm</name>
    <name type="synonym">Oxyuris incognita</name>
    <dbReference type="NCBI Taxonomy" id="6306"/>
    <lineage>
        <taxon>Eukaryota</taxon>
        <taxon>Metazoa</taxon>
        <taxon>Ecdysozoa</taxon>
        <taxon>Nematoda</taxon>
        <taxon>Chromadorea</taxon>
        <taxon>Rhabditida</taxon>
        <taxon>Tylenchina</taxon>
        <taxon>Tylenchomorpha</taxon>
        <taxon>Tylenchoidea</taxon>
        <taxon>Meloidogynidae</taxon>
        <taxon>Meloidogyninae</taxon>
        <taxon>Meloidogyne</taxon>
        <taxon>Meloidogyne incognita group</taxon>
    </lineage>
</organism>
<name>A0A914NM63_MELIC</name>
<feature type="region of interest" description="Disordered" evidence="1">
    <location>
        <begin position="1"/>
        <end position="63"/>
    </location>
</feature>
<protein>
    <submittedName>
        <fullName evidence="3">Candidate secreted effector</fullName>
    </submittedName>
</protein>
<feature type="compositionally biased region" description="Basic residues" evidence="1">
    <location>
        <begin position="47"/>
        <end position="57"/>
    </location>
</feature>
<dbReference type="WBParaSite" id="Minc3s07213g40850">
    <property type="protein sequence ID" value="Minc3s07213g40850"/>
    <property type="gene ID" value="Minc3s07213g40850"/>
</dbReference>
<keyword evidence="2" id="KW-1185">Reference proteome</keyword>
<dbReference type="AlphaFoldDB" id="A0A914NM63"/>
<proteinExistence type="predicted"/>
<dbReference type="Proteomes" id="UP000887563">
    <property type="component" value="Unplaced"/>
</dbReference>